<dbReference type="EMBL" id="BMKO01000001">
    <property type="protein sequence ID" value="GGE65535.1"/>
    <property type="molecule type" value="Genomic_DNA"/>
</dbReference>
<evidence type="ECO:0000313" key="3">
    <source>
        <dbReference type="Proteomes" id="UP000606498"/>
    </source>
</evidence>
<reference evidence="3" key="1">
    <citation type="journal article" date="2019" name="Int. J. Syst. Evol. Microbiol.">
        <title>The Global Catalogue of Microorganisms (GCM) 10K type strain sequencing project: providing services to taxonomists for standard genome sequencing and annotation.</title>
        <authorList>
            <consortium name="The Broad Institute Genomics Platform"/>
            <consortium name="The Broad Institute Genome Sequencing Center for Infectious Disease"/>
            <person name="Wu L."/>
            <person name="Ma J."/>
        </authorList>
    </citation>
    <scope>NUCLEOTIDE SEQUENCE [LARGE SCALE GENOMIC DNA]</scope>
    <source>
        <strain evidence="3">CGMCC 1.16033</strain>
    </source>
</reference>
<accession>A0ABQ1SW98</accession>
<name>A0ABQ1SW98_9GAMM</name>
<evidence type="ECO:0000256" key="1">
    <source>
        <dbReference type="SAM" id="MobiDB-lite"/>
    </source>
</evidence>
<protein>
    <submittedName>
        <fullName evidence="2">Uncharacterized protein</fullName>
    </submittedName>
</protein>
<proteinExistence type="predicted"/>
<feature type="region of interest" description="Disordered" evidence="1">
    <location>
        <begin position="120"/>
        <end position="143"/>
    </location>
</feature>
<sequence>MDENQLPGDELTGTEQSHFDEFSIVEQMAAGIEGEPIPQQGEAGYQPEPPAEIPTSEILAPVINMACAVLAPSWNIQPAEQQALAENYANVIDKYFPGGVGQFGPELSALLVTAAIITPRLGTPRKPEPKPEKEQSDNEKTTD</sequence>
<comment type="caution">
    <text evidence="2">The sequence shown here is derived from an EMBL/GenBank/DDBJ whole genome shotgun (WGS) entry which is preliminary data.</text>
</comment>
<evidence type="ECO:0000313" key="2">
    <source>
        <dbReference type="EMBL" id="GGE65535.1"/>
    </source>
</evidence>
<gene>
    <name evidence="2" type="ORF">GCM10011520_02880</name>
</gene>
<dbReference type="RefSeq" id="WP_100143672.1">
    <property type="nucleotide sequence ID" value="NZ_BMKO01000001.1"/>
</dbReference>
<organism evidence="2 3">
    <name type="scientific">Shewanella carassii</name>
    <dbReference type="NCBI Taxonomy" id="1987584"/>
    <lineage>
        <taxon>Bacteria</taxon>
        <taxon>Pseudomonadati</taxon>
        <taxon>Pseudomonadota</taxon>
        <taxon>Gammaproteobacteria</taxon>
        <taxon>Alteromonadales</taxon>
        <taxon>Shewanellaceae</taxon>
        <taxon>Shewanella</taxon>
    </lineage>
</organism>
<keyword evidence="3" id="KW-1185">Reference proteome</keyword>
<feature type="compositionally biased region" description="Basic and acidic residues" evidence="1">
    <location>
        <begin position="125"/>
        <end position="143"/>
    </location>
</feature>
<dbReference type="Proteomes" id="UP000606498">
    <property type="component" value="Unassembled WGS sequence"/>
</dbReference>